<feature type="region of interest" description="Disordered" evidence="1">
    <location>
        <begin position="1"/>
        <end position="99"/>
    </location>
</feature>
<proteinExistence type="predicted"/>
<feature type="compositionally biased region" description="Polar residues" evidence="1">
    <location>
        <begin position="223"/>
        <end position="234"/>
    </location>
</feature>
<sequence>MFSIMPLPVFRDDANATLPPTFTASSPYRPAKPSPLSSSPIRPSSASPPLSPRDPNIRREIQSSPTPAPLPAFQSKFAARPSRPNPVTQKREAAQESRRKLFLKNVRQRAEDRRWEMRGGEQELLKLEWFSLNKDLQQAKNADLDGLVLDSDIEDAARLREEVMSKARALGGNVKGNASQEPGDVDMDVDEMLVDMFEQEQQAELEAMAAEMSGEASSSQAALSTNRPPGQPQWSDDEDYDAIFEDYLLEEQEVLGHSQDEAREGEMDLS</sequence>
<protein>
    <submittedName>
        <fullName evidence="2">Uncharacterized protein</fullName>
    </submittedName>
</protein>
<dbReference type="AlphaFoldDB" id="A0A9W8Z1A9"/>
<evidence type="ECO:0000313" key="3">
    <source>
        <dbReference type="Proteomes" id="UP001140453"/>
    </source>
</evidence>
<evidence type="ECO:0000256" key="1">
    <source>
        <dbReference type="SAM" id="MobiDB-lite"/>
    </source>
</evidence>
<dbReference type="Proteomes" id="UP001140453">
    <property type="component" value="Unassembled WGS sequence"/>
</dbReference>
<keyword evidence="3" id="KW-1185">Reference proteome</keyword>
<organism evidence="2 3">
    <name type="scientific">Gnomoniopsis smithogilvyi</name>
    <dbReference type="NCBI Taxonomy" id="1191159"/>
    <lineage>
        <taxon>Eukaryota</taxon>
        <taxon>Fungi</taxon>
        <taxon>Dikarya</taxon>
        <taxon>Ascomycota</taxon>
        <taxon>Pezizomycotina</taxon>
        <taxon>Sordariomycetes</taxon>
        <taxon>Sordariomycetidae</taxon>
        <taxon>Diaporthales</taxon>
        <taxon>Gnomoniaceae</taxon>
        <taxon>Gnomoniopsis</taxon>
    </lineage>
</organism>
<accession>A0A9W8Z1A9</accession>
<gene>
    <name evidence="2" type="ORF">N0V93_000119</name>
</gene>
<evidence type="ECO:0000313" key="2">
    <source>
        <dbReference type="EMBL" id="KAJ4395903.1"/>
    </source>
</evidence>
<comment type="caution">
    <text evidence="2">The sequence shown here is derived from an EMBL/GenBank/DDBJ whole genome shotgun (WGS) entry which is preliminary data.</text>
</comment>
<name>A0A9W8Z1A9_9PEZI</name>
<feature type="compositionally biased region" description="Low complexity" evidence="1">
    <location>
        <begin position="205"/>
        <end position="222"/>
    </location>
</feature>
<feature type="compositionally biased region" description="Basic and acidic residues" evidence="1">
    <location>
        <begin position="89"/>
        <end position="99"/>
    </location>
</feature>
<dbReference type="OrthoDB" id="5279705at2759"/>
<feature type="region of interest" description="Disordered" evidence="1">
    <location>
        <begin position="205"/>
        <end position="241"/>
    </location>
</feature>
<reference evidence="2" key="1">
    <citation type="submission" date="2022-10" db="EMBL/GenBank/DDBJ databases">
        <title>Tapping the CABI collections for fungal endophytes: first genome assemblies for Collariella, Neodidymelliopsis, Ascochyta clinopodiicola, Didymella pomorum, Didymosphaeria variabile, Neocosmospora piperis and Neocucurbitaria cava.</title>
        <authorList>
            <person name="Hill R."/>
        </authorList>
    </citation>
    <scope>NUCLEOTIDE SEQUENCE</scope>
    <source>
        <strain evidence="2">IMI 355082</strain>
    </source>
</reference>
<feature type="compositionally biased region" description="Low complexity" evidence="1">
    <location>
        <begin position="34"/>
        <end position="48"/>
    </location>
</feature>
<dbReference type="EMBL" id="JAPEVB010000001">
    <property type="protein sequence ID" value="KAJ4395903.1"/>
    <property type="molecule type" value="Genomic_DNA"/>
</dbReference>